<organism evidence="10 11">
    <name type="scientific">Rhipicephalus sanguineus</name>
    <name type="common">Brown dog tick</name>
    <name type="synonym">Ixodes sanguineus</name>
    <dbReference type="NCBI Taxonomy" id="34632"/>
    <lineage>
        <taxon>Eukaryota</taxon>
        <taxon>Metazoa</taxon>
        <taxon>Ecdysozoa</taxon>
        <taxon>Arthropoda</taxon>
        <taxon>Chelicerata</taxon>
        <taxon>Arachnida</taxon>
        <taxon>Acari</taxon>
        <taxon>Parasitiformes</taxon>
        <taxon>Ixodida</taxon>
        <taxon>Ixodoidea</taxon>
        <taxon>Ixodidae</taxon>
        <taxon>Rhipicephalinae</taxon>
        <taxon>Rhipicephalus</taxon>
        <taxon>Rhipicephalus</taxon>
    </lineage>
</organism>
<evidence type="ECO:0000256" key="3">
    <source>
        <dbReference type="ARBA" id="ARBA00006958"/>
    </source>
</evidence>
<dbReference type="GO" id="GO:0046872">
    <property type="term" value="F:metal ion binding"/>
    <property type="evidence" value="ECO:0007669"/>
    <property type="project" value="UniProtKB-KW"/>
</dbReference>
<evidence type="ECO:0000256" key="5">
    <source>
        <dbReference type="ARBA" id="ARBA00022723"/>
    </source>
</evidence>
<comment type="cofactor">
    <cofactor evidence="1">
        <name>a divalent metal cation</name>
        <dbReference type="ChEBI" id="CHEBI:60240"/>
    </cofactor>
</comment>
<protein>
    <recommendedName>
        <fullName evidence="9">DDE Tnp4 domain-containing protein</fullName>
    </recommendedName>
</protein>
<dbReference type="Proteomes" id="UP000821837">
    <property type="component" value="Chromosome 6"/>
</dbReference>
<dbReference type="GO" id="GO:0016787">
    <property type="term" value="F:hydrolase activity"/>
    <property type="evidence" value="ECO:0007669"/>
    <property type="project" value="UniProtKB-KW"/>
</dbReference>
<reference evidence="10" key="2">
    <citation type="submission" date="2021-09" db="EMBL/GenBank/DDBJ databases">
        <authorList>
            <person name="Jia N."/>
            <person name="Wang J."/>
            <person name="Shi W."/>
            <person name="Du L."/>
            <person name="Sun Y."/>
            <person name="Zhan W."/>
            <person name="Jiang J."/>
            <person name="Wang Q."/>
            <person name="Zhang B."/>
            <person name="Ji P."/>
            <person name="Sakyi L.B."/>
            <person name="Cui X."/>
            <person name="Yuan T."/>
            <person name="Jiang B."/>
            <person name="Yang W."/>
            <person name="Lam T.T.-Y."/>
            <person name="Chang Q."/>
            <person name="Ding S."/>
            <person name="Wang X."/>
            <person name="Zhu J."/>
            <person name="Ruan X."/>
            <person name="Zhao L."/>
            <person name="Wei J."/>
            <person name="Que T."/>
            <person name="Du C."/>
            <person name="Cheng J."/>
            <person name="Dai P."/>
            <person name="Han X."/>
            <person name="Huang E."/>
            <person name="Gao Y."/>
            <person name="Liu J."/>
            <person name="Shao H."/>
            <person name="Ye R."/>
            <person name="Li L."/>
            <person name="Wei W."/>
            <person name="Wang X."/>
            <person name="Wang C."/>
            <person name="Huo Q."/>
            <person name="Li W."/>
            <person name="Guo W."/>
            <person name="Chen H."/>
            <person name="Chen S."/>
            <person name="Zhou L."/>
            <person name="Zhou L."/>
            <person name="Ni X."/>
            <person name="Tian J."/>
            <person name="Zhou Y."/>
            <person name="Sheng Y."/>
            <person name="Liu T."/>
            <person name="Pan Y."/>
            <person name="Xia L."/>
            <person name="Li J."/>
            <person name="Zhao F."/>
            <person name="Cao W."/>
        </authorList>
    </citation>
    <scope>NUCLEOTIDE SEQUENCE</scope>
    <source>
        <strain evidence="10">Rsan-2018</strain>
        <tissue evidence="10">Larvae</tissue>
    </source>
</reference>
<dbReference type="Pfam" id="PF13359">
    <property type="entry name" value="DDE_Tnp_4"/>
    <property type="match status" value="1"/>
</dbReference>
<name>A0A9D4PN28_RHISA</name>
<comment type="caution">
    <text evidence="10">The sequence shown here is derived from an EMBL/GenBank/DDBJ whole genome shotgun (WGS) entry which is preliminary data.</text>
</comment>
<dbReference type="PANTHER" id="PTHR22930">
    <property type="match status" value="1"/>
</dbReference>
<dbReference type="AlphaFoldDB" id="A0A9D4PN28"/>
<keyword evidence="7" id="KW-0539">Nucleus</keyword>
<keyword evidence="4" id="KW-0540">Nuclease</keyword>
<evidence type="ECO:0000313" key="10">
    <source>
        <dbReference type="EMBL" id="KAH7948217.1"/>
    </source>
</evidence>
<feature type="region of interest" description="Disordered" evidence="8">
    <location>
        <begin position="172"/>
        <end position="219"/>
    </location>
</feature>
<dbReference type="InterPro" id="IPR045249">
    <property type="entry name" value="HARBI1-like"/>
</dbReference>
<keyword evidence="11" id="KW-1185">Reference proteome</keyword>
<feature type="domain" description="DDE Tnp4" evidence="9">
    <location>
        <begin position="17"/>
        <end position="166"/>
    </location>
</feature>
<evidence type="ECO:0000256" key="1">
    <source>
        <dbReference type="ARBA" id="ARBA00001968"/>
    </source>
</evidence>
<evidence type="ECO:0000313" key="11">
    <source>
        <dbReference type="Proteomes" id="UP000821837"/>
    </source>
</evidence>
<comment type="similarity">
    <text evidence="3">Belongs to the HARBI1 family.</text>
</comment>
<keyword evidence="5" id="KW-0479">Metal-binding</keyword>
<reference evidence="10" key="1">
    <citation type="journal article" date="2020" name="Cell">
        <title>Large-Scale Comparative Analyses of Tick Genomes Elucidate Their Genetic Diversity and Vector Capacities.</title>
        <authorList>
            <consortium name="Tick Genome and Microbiome Consortium (TIGMIC)"/>
            <person name="Jia N."/>
            <person name="Wang J."/>
            <person name="Shi W."/>
            <person name="Du L."/>
            <person name="Sun Y."/>
            <person name="Zhan W."/>
            <person name="Jiang J.F."/>
            <person name="Wang Q."/>
            <person name="Zhang B."/>
            <person name="Ji P."/>
            <person name="Bell-Sakyi L."/>
            <person name="Cui X.M."/>
            <person name="Yuan T.T."/>
            <person name="Jiang B.G."/>
            <person name="Yang W.F."/>
            <person name="Lam T.T."/>
            <person name="Chang Q.C."/>
            <person name="Ding S.J."/>
            <person name="Wang X.J."/>
            <person name="Zhu J.G."/>
            <person name="Ruan X.D."/>
            <person name="Zhao L."/>
            <person name="Wei J.T."/>
            <person name="Ye R.Z."/>
            <person name="Que T.C."/>
            <person name="Du C.H."/>
            <person name="Zhou Y.H."/>
            <person name="Cheng J.X."/>
            <person name="Dai P.F."/>
            <person name="Guo W.B."/>
            <person name="Han X.H."/>
            <person name="Huang E.J."/>
            <person name="Li L.F."/>
            <person name="Wei W."/>
            <person name="Gao Y.C."/>
            <person name="Liu J.Z."/>
            <person name="Shao H.Z."/>
            <person name="Wang X."/>
            <person name="Wang C.C."/>
            <person name="Yang T.C."/>
            <person name="Huo Q.B."/>
            <person name="Li W."/>
            <person name="Chen H.Y."/>
            <person name="Chen S.E."/>
            <person name="Zhou L.G."/>
            <person name="Ni X.B."/>
            <person name="Tian J.H."/>
            <person name="Sheng Y."/>
            <person name="Liu T."/>
            <person name="Pan Y.S."/>
            <person name="Xia L.Y."/>
            <person name="Li J."/>
            <person name="Zhao F."/>
            <person name="Cao W.C."/>
        </authorList>
    </citation>
    <scope>NUCLEOTIDE SEQUENCE</scope>
    <source>
        <strain evidence="10">Rsan-2018</strain>
    </source>
</reference>
<proteinExistence type="inferred from homology"/>
<evidence type="ECO:0000256" key="6">
    <source>
        <dbReference type="ARBA" id="ARBA00022801"/>
    </source>
</evidence>
<evidence type="ECO:0000259" key="9">
    <source>
        <dbReference type="Pfam" id="PF13359"/>
    </source>
</evidence>
<feature type="compositionally biased region" description="Low complexity" evidence="8">
    <location>
        <begin position="177"/>
        <end position="204"/>
    </location>
</feature>
<evidence type="ECO:0000256" key="8">
    <source>
        <dbReference type="SAM" id="MobiDB-lite"/>
    </source>
</evidence>
<dbReference type="PANTHER" id="PTHR22930:SF289">
    <property type="entry name" value="DDE TNP4 DOMAIN-CONTAINING PROTEIN-RELATED"/>
    <property type="match status" value="1"/>
</dbReference>
<evidence type="ECO:0000256" key="4">
    <source>
        <dbReference type="ARBA" id="ARBA00022722"/>
    </source>
</evidence>
<dbReference type="GO" id="GO:0005634">
    <property type="term" value="C:nucleus"/>
    <property type="evidence" value="ECO:0007669"/>
    <property type="project" value="UniProtKB-SubCell"/>
</dbReference>
<sequence>MEEFYRIANFPGVTGCIDCTHVKIKSPGGDDAEVFRCRKGYFSINVQAITGPRLQFFDVVASWPGSNHDSRIFDNSHARVRYEQGDVPGLLLGDMGYACRRYLMTPLKDPENAAEFRYNSSHKKTRCSVERAFGIWKRRFPCLDMRMQIKATTSALVITACAALHNFSRHLHDPLPQDDQVVQPQSSSSPAPAAAHGSAAQPSDALPPGEPVDTEDGFRARRRIIRDYYSR</sequence>
<accession>A0A9D4PN28</accession>
<evidence type="ECO:0000256" key="7">
    <source>
        <dbReference type="ARBA" id="ARBA00023242"/>
    </source>
</evidence>
<evidence type="ECO:0000256" key="2">
    <source>
        <dbReference type="ARBA" id="ARBA00004123"/>
    </source>
</evidence>
<gene>
    <name evidence="10" type="ORF">HPB52_019453</name>
</gene>
<comment type="subcellular location">
    <subcellularLocation>
        <location evidence="2">Nucleus</location>
    </subcellularLocation>
</comment>
<dbReference type="VEuPathDB" id="VectorBase:RSAN_054552"/>
<dbReference type="GO" id="GO:0004518">
    <property type="term" value="F:nuclease activity"/>
    <property type="evidence" value="ECO:0007669"/>
    <property type="project" value="UniProtKB-KW"/>
</dbReference>
<dbReference type="EMBL" id="JABSTV010001252">
    <property type="protein sequence ID" value="KAH7948217.1"/>
    <property type="molecule type" value="Genomic_DNA"/>
</dbReference>
<dbReference type="InterPro" id="IPR027806">
    <property type="entry name" value="HARBI1_dom"/>
</dbReference>
<keyword evidence="6" id="KW-0378">Hydrolase</keyword>